<keyword evidence="7" id="KW-1185">Reference proteome</keyword>
<dbReference type="EMBL" id="RCSX01000022">
    <property type="protein sequence ID" value="KAF7921711.1"/>
    <property type="molecule type" value="Genomic_DNA"/>
</dbReference>
<feature type="compositionally biased region" description="Acidic residues" evidence="4">
    <location>
        <begin position="166"/>
        <end position="188"/>
    </location>
</feature>
<dbReference type="Proteomes" id="UP000783213">
    <property type="component" value="Unassembled WGS sequence"/>
</dbReference>
<reference evidence="6 7" key="1">
    <citation type="journal article" date="2020" name="Genome Biol. Evol.">
        <title>Comparative genomics of Sclerotiniaceae.</title>
        <authorList>
            <person name="Valero Jimenez C.A."/>
            <person name="Steentjes M."/>
            <person name="Scholten O.E."/>
            <person name="Van Kan J.A.L."/>
        </authorList>
    </citation>
    <scope>NUCLEOTIDE SEQUENCE [LARGE SCALE GENOMIC DNA]</scope>
    <source>
        <strain evidence="6 7">B1</strain>
    </source>
</reference>
<dbReference type="InterPro" id="IPR050628">
    <property type="entry name" value="SNF2_RAD54_helicase_TF"/>
</dbReference>
<organism evidence="6 7">
    <name type="scientific">Botrytis deweyae</name>
    <dbReference type="NCBI Taxonomy" id="2478750"/>
    <lineage>
        <taxon>Eukaryota</taxon>
        <taxon>Fungi</taxon>
        <taxon>Dikarya</taxon>
        <taxon>Ascomycota</taxon>
        <taxon>Pezizomycotina</taxon>
        <taxon>Leotiomycetes</taxon>
        <taxon>Helotiales</taxon>
        <taxon>Sclerotiniaceae</taxon>
        <taxon>Botrytis</taxon>
    </lineage>
</organism>
<evidence type="ECO:0000256" key="3">
    <source>
        <dbReference type="ARBA" id="ARBA00022840"/>
    </source>
</evidence>
<evidence type="ECO:0000313" key="6">
    <source>
        <dbReference type="EMBL" id="KAF7921711.1"/>
    </source>
</evidence>
<name>A0ABQ7IEM0_9HELO</name>
<dbReference type="GeneID" id="62235331"/>
<feature type="compositionally biased region" description="Polar residues" evidence="4">
    <location>
        <begin position="195"/>
        <end position="205"/>
    </location>
</feature>
<dbReference type="InterPro" id="IPR000330">
    <property type="entry name" value="SNF2_N"/>
</dbReference>
<dbReference type="Gene3D" id="3.40.50.10810">
    <property type="entry name" value="Tandem AAA-ATPase domain"/>
    <property type="match status" value="1"/>
</dbReference>
<dbReference type="Pfam" id="PF00176">
    <property type="entry name" value="SNF2-rel_dom"/>
    <property type="match status" value="1"/>
</dbReference>
<sequence>MQVADIAWMAIQEDSPIRGGIVANECGLGKTLEIYGLIHEQSLTAIKQHRESGPQVGVKKKKYKPTLVLVPSAVIGVHLKDSDLFQSELQVYLYYGSERKNGLQAFLQDLDFNDPETTRIVILSTYTTFTSRTESVRELDPEGAVVRELSEAEVNLWFKNLKKKEEDEDVEEAETDDQNFIDDADVAENPDVVEGSTTVPENLDY</sequence>
<keyword evidence="1" id="KW-0547">Nucleotide-binding</keyword>
<comment type="caution">
    <text evidence="6">The sequence shown here is derived from an EMBL/GenBank/DDBJ whole genome shotgun (WGS) entry which is preliminary data.</text>
</comment>
<evidence type="ECO:0000259" key="5">
    <source>
        <dbReference type="Pfam" id="PF00176"/>
    </source>
</evidence>
<protein>
    <recommendedName>
        <fullName evidence="5">SNF2 N-terminal domain-containing protein</fullName>
    </recommendedName>
</protein>
<evidence type="ECO:0000313" key="7">
    <source>
        <dbReference type="Proteomes" id="UP000783213"/>
    </source>
</evidence>
<gene>
    <name evidence="6" type="ORF">EAE98_008558</name>
</gene>
<dbReference type="InterPro" id="IPR027417">
    <property type="entry name" value="P-loop_NTPase"/>
</dbReference>
<dbReference type="RefSeq" id="XP_038807640.1">
    <property type="nucleotide sequence ID" value="XM_038956181.1"/>
</dbReference>
<feature type="domain" description="SNF2 N-terminal" evidence="5">
    <location>
        <begin position="2"/>
        <end position="145"/>
    </location>
</feature>
<dbReference type="SUPFAM" id="SSF52540">
    <property type="entry name" value="P-loop containing nucleoside triphosphate hydrolases"/>
    <property type="match status" value="1"/>
</dbReference>
<dbReference type="InterPro" id="IPR038718">
    <property type="entry name" value="SNF2-like_sf"/>
</dbReference>
<dbReference type="PANTHER" id="PTHR45626">
    <property type="entry name" value="TRANSCRIPTION TERMINATION FACTOR 2-RELATED"/>
    <property type="match status" value="1"/>
</dbReference>
<accession>A0ABQ7IEM0</accession>
<evidence type="ECO:0000256" key="2">
    <source>
        <dbReference type="ARBA" id="ARBA00022801"/>
    </source>
</evidence>
<evidence type="ECO:0000256" key="1">
    <source>
        <dbReference type="ARBA" id="ARBA00022741"/>
    </source>
</evidence>
<evidence type="ECO:0000256" key="4">
    <source>
        <dbReference type="SAM" id="MobiDB-lite"/>
    </source>
</evidence>
<proteinExistence type="predicted"/>
<feature type="region of interest" description="Disordered" evidence="4">
    <location>
        <begin position="164"/>
        <end position="205"/>
    </location>
</feature>
<keyword evidence="2" id="KW-0378">Hydrolase</keyword>
<keyword evidence="3" id="KW-0067">ATP-binding</keyword>